<accession>A0A1E3AEW9</accession>
<proteinExistence type="predicted"/>
<evidence type="ECO:0000313" key="2">
    <source>
        <dbReference type="Proteomes" id="UP000094067"/>
    </source>
</evidence>
<evidence type="ECO:0000313" key="1">
    <source>
        <dbReference type="EMBL" id="ODM07285.1"/>
    </source>
</evidence>
<evidence type="ECO:0008006" key="3">
    <source>
        <dbReference type="Google" id="ProtNLM"/>
    </source>
</evidence>
<reference evidence="1 2" key="1">
    <citation type="submission" date="2016-07" db="EMBL/GenBank/DDBJ databases">
        <title>Characterization of isolates of Eisenbergiella tayi derived from blood cultures, using whole genome sequencing.</title>
        <authorList>
            <person name="Burdz T."/>
            <person name="Wiebe D."/>
            <person name="Huynh C."/>
            <person name="Bernard K."/>
        </authorList>
    </citation>
    <scope>NUCLEOTIDE SEQUENCE [LARGE SCALE GENOMIC DNA]</scope>
    <source>
        <strain evidence="1 2">NML 110608</strain>
    </source>
</reference>
<comment type="caution">
    <text evidence="1">The sequence shown here is derived from an EMBL/GenBank/DDBJ whole genome shotgun (WGS) entry which is preliminary data.</text>
</comment>
<dbReference type="PATRIC" id="fig|1432052.4.peg.3539"/>
<dbReference type="EMBL" id="MCGH01000002">
    <property type="protein sequence ID" value="ODM07285.1"/>
    <property type="molecule type" value="Genomic_DNA"/>
</dbReference>
<dbReference type="InterPro" id="IPR038071">
    <property type="entry name" value="UROD/MetE-like_sf"/>
</dbReference>
<sequence length="412" mass="46893">MKDIHIIRELAAEYAQAANSDQNREKIRLHTAVNDLQMIRPIVLIDEIPWGEMAIGEELTLRCEDEDFRRLEGRLRRSLYQWKHMPADMALPNYIAVEKIIHSTGIGVEVEEELIEGGQVSSHKYHNVFQEAGLEMLHDPVITYDREETARQWEKVGEAVGDILPVKIVGEATGYGLGCKTWDTIATLMGADDLLFGLVDDPDFMHGLARKLTDIFLNTVKQYERLNLIDMDAMYCHCASALTSGMPKEPGDLAHNNLKKVWGRGLAQIFAAVSPQMHEEFDIQYMKEAMEPFGYVYYGCCEPLDQKIDILEQIPNLRKISITPWADVDAAAERIGTRYVISSKPNPSQLSLGKTDKEEVRRELSRILSACRRNRCSFELVLKDISTVNGNPQCLFDWEKTAMEMVCEYEGF</sequence>
<dbReference type="Gene3D" id="3.20.20.210">
    <property type="match status" value="1"/>
</dbReference>
<dbReference type="RefSeq" id="WP_044973290.1">
    <property type="nucleotide sequence ID" value="NZ_MCGH01000002.1"/>
</dbReference>
<dbReference type="Proteomes" id="UP000094067">
    <property type="component" value="Unassembled WGS sequence"/>
</dbReference>
<protein>
    <recommendedName>
        <fullName evidence="3">Uroporphyrinogen decarboxylase (URO-D) domain-containing protein</fullName>
    </recommendedName>
</protein>
<name>A0A1E3AEW9_9FIRM</name>
<dbReference type="AlphaFoldDB" id="A0A1E3AEW9"/>
<gene>
    <name evidence="1" type="ORF">BEI61_03175</name>
</gene>
<organism evidence="1 2">
    <name type="scientific">Eisenbergiella tayi</name>
    <dbReference type="NCBI Taxonomy" id="1432052"/>
    <lineage>
        <taxon>Bacteria</taxon>
        <taxon>Bacillati</taxon>
        <taxon>Bacillota</taxon>
        <taxon>Clostridia</taxon>
        <taxon>Lachnospirales</taxon>
        <taxon>Lachnospiraceae</taxon>
        <taxon>Eisenbergiella</taxon>
    </lineage>
</organism>